<evidence type="ECO:0000256" key="1">
    <source>
        <dbReference type="ARBA" id="ARBA00004651"/>
    </source>
</evidence>
<keyword evidence="4 14" id="KW-0812">Transmembrane</keyword>
<feature type="transmembrane region" description="Helical" evidence="14">
    <location>
        <begin position="91"/>
        <end position="111"/>
    </location>
</feature>
<evidence type="ECO:0000256" key="7">
    <source>
        <dbReference type="ARBA" id="ARBA00023053"/>
    </source>
</evidence>
<feature type="transmembrane region" description="Helical" evidence="14">
    <location>
        <begin position="29"/>
        <end position="47"/>
    </location>
</feature>
<feature type="transmembrane region" description="Helical" evidence="14">
    <location>
        <begin position="59"/>
        <end position="79"/>
    </location>
</feature>
<feature type="binding site" evidence="14">
    <location>
        <position position="70"/>
    </location>
    <ligand>
        <name>Na(+)</name>
        <dbReference type="ChEBI" id="CHEBI:29101"/>
        <note>structural</note>
    </ligand>
</feature>
<accession>A0A073JN40</accession>
<reference evidence="15 17" key="1">
    <citation type="submission" date="2014-06" db="EMBL/GenBank/DDBJ databases">
        <title>Genetic determinant of reutericyclin biosynthesis of Lactobacillus reuteri.</title>
        <authorList>
            <person name="Lin X."/>
            <person name="Duar R."/>
            <person name="Walter J."/>
            <person name="Gaenzle M."/>
        </authorList>
    </citation>
    <scope>NUCLEOTIDE SEQUENCE [LARGE SCALE GENOMIC DNA]</scope>
    <source>
        <strain evidence="15 17">LTH2584</strain>
    </source>
</reference>
<dbReference type="Pfam" id="PF02537">
    <property type="entry name" value="CRCB"/>
    <property type="match status" value="1"/>
</dbReference>
<keyword evidence="10 14" id="KW-0407">Ion channel</keyword>
<dbReference type="PATRIC" id="fig|1598.90.peg.1671"/>
<evidence type="ECO:0000256" key="4">
    <source>
        <dbReference type="ARBA" id="ARBA00022692"/>
    </source>
</evidence>
<reference evidence="16 18" key="2">
    <citation type="submission" date="2019-11" db="EMBL/GenBank/DDBJ databases">
        <title>Draft genome sequence of 12 host-associated Lactobacillus reuteri rodent strains.</title>
        <authorList>
            <person name="Zhang S."/>
            <person name="Ozcam M."/>
            <person name="Van Pijkeren J.P."/>
        </authorList>
    </citation>
    <scope>NUCLEOTIDE SEQUENCE [LARGE SCALE GENOMIC DNA]</scope>
    <source>
        <strain evidence="16 18">N4I</strain>
    </source>
</reference>
<dbReference type="GO" id="GO:0062054">
    <property type="term" value="F:fluoride channel activity"/>
    <property type="evidence" value="ECO:0007669"/>
    <property type="project" value="UniProtKB-UniRule"/>
</dbReference>
<comment type="catalytic activity">
    <reaction evidence="12">
        <text>fluoride(in) = fluoride(out)</text>
        <dbReference type="Rhea" id="RHEA:76159"/>
        <dbReference type="ChEBI" id="CHEBI:17051"/>
    </reaction>
    <physiologicalReaction direction="left-to-right" evidence="12">
        <dbReference type="Rhea" id="RHEA:76160"/>
    </physiologicalReaction>
</comment>
<keyword evidence="6 14" id="KW-1133">Transmembrane helix</keyword>
<dbReference type="EMBL" id="WJND01000004">
    <property type="protein sequence ID" value="MRG89144.1"/>
    <property type="molecule type" value="Genomic_DNA"/>
</dbReference>
<keyword evidence="3 14" id="KW-1003">Cell membrane</keyword>
<keyword evidence="2 14" id="KW-0813">Transport</keyword>
<protein>
    <recommendedName>
        <fullName evidence="14">Fluoride-specific ion channel FluC</fullName>
    </recommendedName>
</protein>
<organism evidence="15 17">
    <name type="scientific">Limosilactobacillus reuteri</name>
    <name type="common">Lactobacillus reuteri</name>
    <dbReference type="NCBI Taxonomy" id="1598"/>
    <lineage>
        <taxon>Bacteria</taxon>
        <taxon>Bacillati</taxon>
        <taxon>Bacillota</taxon>
        <taxon>Bacilli</taxon>
        <taxon>Lactobacillales</taxon>
        <taxon>Lactobacillaceae</taxon>
        <taxon>Limosilactobacillus</taxon>
    </lineage>
</organism>
<evidence type="ECO:0000256" key="9">
    <source>
        <dbReference type="ARBA" id="ARBA00023136"/>
    </source>
</evidence>
<evidence type="ECO:0000256" key="11">
    <source>
        <dbReference type="ARBA" id="ARBA00035120"/>
    </source>
</evidence>
<dbReference type="Proteomes" id="UP000460207">
    <property type="component" value="Unassembled WGS sequence"/>
</dbReference>
<keyword evidence="5 14" id="KW-0479">Metal-binding</keyword>
<feature type="binding site" evidence="14">
    <location>
        <position position="67"/>
    </location>
    <ligand>
        <name>Na(+)</name>
        <dbReference type="ChEBI" id="CHEBI:29101"/>
        <note>structural</note>
    </ligand>
</feature>
<dbReference type="Proteomes" id="UP000027731">
    <property type="component" value="Unassembled WGS sequence"/>
</dbReference>
<name>A0A073JN40_LIMRT</name>
<dbReference type="GO" id="GO:0005886">
    <property type="term" value="C:plasma membrane"/>
    <property type="evidence" value="ECO:0007669"/>
    <property type="project" value="UniProtKB-SubCell"/>
</dbReference>
<dbReference type="EMBL" id="JOSX01000020">
    <property type="protein sequence ID" value="KEK14544.1"/>
    <property type="molecule type" value="Genomic_DNA"/>
</dbReference>
<evidence type="ECO:0000256" key="6">
    <source>
        <dbReference type="ARBA" id="ARBA00022989"/>
    </source>
</evidence>
<evidence type="ECO:0000313" key="16">
    <source>
        <dbReference type="EMBL" id="MRG89144.1"/>
    </source>
</evidence>
<evidence type="ECO:0000256" key="13">
    <source>
        <dbReference type="ARBA" id="ARBA00049940"/>
    </source>
</evidence>
<dbReference type="HAMAP" id="MF_00454">
    <property type="entry name" value="FluC"/>
    <property type="match status" value="1"/>
</dbReference>
<dbReference type="PANTHER" id="PTHR28259">
    <property type="entry name" value="FLUORIDE EXPORT PROTEIN 1-RELATED"/>
    <property type="match status" value="1"/>
</dbReference>
<evidence type="ECO:0000256" key="2">
    <source>
        <dbReference type="ARBA" id="ARBA00022448"/>
    </source>
</evidence>
<dbReference type="InterPro" id="IPR003691">
    <property type="entry name" value="FluC"/>
</dbReference>
<dbReference type="PANTHER" id="PTHR28259:SF16">
    <property type="entry name" value="FLUORIDE-SPECIFIC ION CHANNEL FLUC 2"/>
    <property type="match status" value="1"/>
</dbReference>
<comment type="similarity">
    <text evidence="11 14">Belongs to the fluoride channel Fluc/FEX (TC 1.A.43) family.</text>
</comment>
<keyword evidence="7 14" id="KW-0915">Sodium</keyword>
<dbReference type="RefSeq" id="WP_035169483.1">
    <property type="nucleotide sequence ID" value="NZ_WJNC01000002.1"/>
</dbReference>
<evidence type="ECO:0000256" key="5">
    <source>
        <dbReference type="ARBA" id="ARBA00022723"/>
    </source>
</evidence>
<sequence>MINVGLGAAIGTVIRYVITSWWKKLRIDWPLATLFINITGSFLLGILTKNFASNSSLMLLFGIGLLGGYTTFSTFNVELISMIDEKRWGMFALYFGLSYLGGVIAAICGMMI</sequence>
<comment type="activity regulation">
    <text evidence="14">Na(+) is not transported, but it plays an essential structural role and its presence is essential for fluoride channel function.</text>
</comment>
<evidence type="ECO:0000256" key="14">
    <source>
        <dbReference type="HAMAP-Rule" id="MF_00454"/>
    </source>
</evidence>
<gene>
    <name evidence="14" type="primary">fluC</name>
    <name evidence="14" type="synonym">crcB</name>
    <name evidence="16" type="ORF">GIX76_03955</name>
    <name evidence="15" type="ORF">LR3_01630</name>
</gene>
<evidence type="ECO:0000313" key="15">
    <source>
        <dbReference type="EMBL" id="KEK14544.1"/>
    </source>
</evidence>
<evidence type="ECO:0000256" key="10">
    <source>
        <dbReference type="ARBA" id="ARBA00023303"/>
    </source>
</evidence>
<keyword evidence="9 14" id="KW-0472">Membrane</keyword>
<keyword evidence="8 14" id="KW-0406">Ion transport</keyword>
<evidence type="ECO:0000256" key="8">
    <source>
        <dbReference type="ARBA" id="ARBA00023065"/>
    </source>
</evidence>
<comment type="subcellular location">
    <subcellularLocation>
        <location evidence="1 14">Cell membrane</location>
        <topology evidence="1 14">Multi-pass membrane protein</topology>
    </subcellularLocation>
</comment>
<dbReference type="GO" id="GO:0046872">
    <property type="term" value="F:metal ion binding"/>
    <property type="evidence" value="ECO:0007669"/>
    <property type="project" value="UniProtKB-KW"/>
</dbReference>
<comment type="caution">
    <text evidence="15">The sequence shown here is derived from an EMBL/GenBank/DDBJ whole genome shotgun (WGS) entry which is preliminary data.</text>
</comment>
<evidence type="ECO:0000313" key="18">
    <source>
        <dbReference type="Proteomes" id="UP000460207"/>
    </source>
</evidence>
<dbReference type="GO" id="GO:0140114">
    <property type="term" value="P:cellular detoxification of fluoride"/>
    <property type="evidence" value="ECO:0007669"/>
    <property type="project" value="UniProtKB-UniRule"/>
</dbReference>
<evidence type="ECO:0000313" key="17">
    <source>
        <dbReference type="Proteomes" id="UP000027731"/>
    </source>
</evidence>
<dbReference type="AlphaFoldDB" id="A0A073JN40"/>
<proteinExistence type="inferred from homology"/>
<evidence type="ECO:0000256" key="12">
    <source>
        <dbReference type="ARBA" id="ARBA00035585"/>
    </source>
</evidence>
<evidence type="ECO:0000256" key="3">
    <source>
        <dbReference type="ARBA" id="ARBA00022475"/>
    </source>
</evidence>
<comment type="function">
    <text evidence="13 14">Fluoride-specific ion channel. Important for reducing fluoride concentration in the cell, thus reducing its toxicity.</text>
</comment>